<dbReference type="GeneTree" id="ENSGT00940000156012"/>
<dbReference type="PANTHER" id="PTHR23113:SF199">
    <property type="entry name" value="RAL GUANINE NUCLEOTIDE DISSOCIATION STIMULATOR-LIKE 1"/>
    <property type="match status" value="1"/>
</dbReference>
<dbReference type="Pfam" id="PF00618">
    <property type="entry name" value="RasGEF_N"/>
    <property type="match status" value="1"/>
</dbReference>
<feature type="compositionally biased region" description="Low complexity" evidence="3">
    <location>
        <begin position="539"/>
        <end position="564"/>
    </location>
</feature>
<evidence type="ECO:0000259" key="5">
    <source>
        <dbReference type="PROSITE" id="PS50009"/>
    </source>
</evidence>
<evidence type="ECO:0000259" key="6">
    <source>
        <dbReference type="PROSITE" id="PS50200"/>
    </source>
</evidence>
<dbReference type="InterPro" id="IPR036964">
    <property type="entry name" value="RASGEF_cat_dom_sf"/>
</dbReference>
<dbReference type="Ensembl" id="ENSCLMT00005034481.1">
    <property type="protein sequence ID" value="ENSCLMP00005033096.1"/>
    <property type="gene ID" value="ENSCLMG00005015062.1"/>
</dbReference>
<feature type="signal peptide" evidence="4">
    <location>
        <begin position="1"/>
        <end position="18"/>
    </location>
</feature>
<feature type="region of interest" description="Disordered" evidence="3">
    <location>
        <begin position="522"/>
        <end position="636"/>
    </location>
</feature>
<keyword evidence="1 2" id="KW-0344">Guanine-nucleotide releasing factor</keyword>
<dbReference type="CDD" id="cd00155">
    <property type="entry name" value="RasGEF"/>
    <property type="match status" value="1"/>
</dbReference>
<reference evidence="8" key="2">
    <citation type="submission" date="2025-09" db="UniProtKB">
        <authorList>
            <consortium name="Ensembl"/>
        </authorList>
    </citation>
    <scope>IDENTIFICATION</scope>
</reference>
<feature type="domain" description="N-terminal Ras-GEF" evidence="7">
    <location>
        <begin position="71"/>
        <end position="199"/>
    </location>
</feature>
<dbReference type="GO" id="GO:0005886">
    <property type="term" value="C:plasma membrane"/>
    <property type="evidence" value="ECO:0007669"/>
    <property type="project" value="TreeGrafter"/>
</dbReference>
<dbReference type="PANTHER" id="PTHR23113">
    <property type="entry name" value="GUANINE NUCLEOTIDE EXCHANGE FACTOR"/>
    <property type="match status" value="1"/>
</dbReference>
<evidence type="ECO:0000256" key="3">
    <source>
        <dbReference type="SAM" id="MobiDB-lite"/>
    </source>
</evidence>
<dbReference type="Pfam" id="PF00788">
    <property type="entry name" value="RA"/>
    <property type="match status" value="1"/>
</dbReference>
<dbReference type="Gene3D" id="1.20.870.10">
    <property type="entry name" value="Son of sevenless (SoS) protein Chain: S domain 1"/>
    <property type="match status" value="1"/>
</dbReference>
<keyword evidence="4" id="KW-0732">Signal</keyword>
<feature type="compositionally biased region" description="Low complexity" evidence="3">
    <location>
        <begin position="578"/>
        <end position="602"/>
    </location>
</feature>
<gene>
    <name evidence="8" type="primary">rgl1</name>
</gene>
<dbReference type="SMART" id="SM00147">
    <property type="entry name" value="RasGEF"/>
    <property type="match status" value="1"/>
</dbReference>
<dbReference type="Gene3D" id="3.10.20.90">
    <property type="entry name" value="Phosphatidylinositol 3-kinase Catalytic Subunit, Chain A, domain 1"/>
    <property type="match status" value="1"/>
</dbReference>
<dbReference type="InterPro" id="IPR023578">
    <property type="entry name" value="Ras_GEF_dom_sf"/>
</dbReference>
<dbReference type="Gene3D" id="1.10.840.10">
    <property type="entry name" value="Ras guanine-nucleotide exchange factors catalytic domain"/>
    <property type="match status" value="1"/>
</dbReference>
<dbReference type="AlphaFoldDB" id="A0A8C2ZWV9"/>
<evidence type="ECO:0000313" key="8">
    <source>
        <dbReference type="Ensembl" id="ENSCLMP00005033096.1"/>
    </source>
</evidence>
<dbReference type="GO" id="GO:0007265">
    <property type="term" value="P:Ras protein signal transduction"/>
    <property type="evidence" value="ECO:0007669"/>
    <property type="project" value="TreeGrafter"/>
</dbReference>
<evidence type="ECO:0000256" key="2">
    <source>
        <dbReference type="PROSITE-ProRule" id="PRU00168"/>
    </source>
</evidence>
<accession>A0A8C2ZWV9</accession>
<feature type="chain" id="PRO_5034420578" evidence="4">
    <location>
        <begin position="19"/>
        <end position="760"/>
    </location>
</feature>
<feature type="domain" description="Ras-associating" evidence="6">
    <location>
        <begin position="640"/>
        <end position="727"/>
    </location>
</feature>
<dbReference type="FunFam" id="1.10.840.10:FF:000005">
    <property type="entry name" value="Ral guanine nucleotide dissociation stimulator isoform 1"/>
    <property type="match status" value="1"/>
</dbReference>
<dbReference type="CDD" id="cd06224">
    <property type="entry name" value="REM"/>
    <property type="match status" value="1"/>
</dbReference>
<dbReference type="Pfam" id="PF00617">
    <property type="entry name" value="RasGEF"/>
    <property type="match status" value="1"/>
</dbReference>
<dbReference type="GO" id="GO:0005085">
    <property type="term" value="F:guanyl-nucleotide exchange factor activity"/>
    <property type="evidence" value="ECO:0007669"/>
    <property type="project" value="UniProtKB-KW"/>
</dbReference>
<dbReference type="SUPFAM" id="SSF48366">
    <property type="entry name" value="Ras GEF"/>
    <property type="match status" value="1"/>
</dbReference>
<evidence type="ECO:0000256" key="4">
    <source>
        <dbReference type="SAM" id="SignalP"/>
    </source>
</evidence>
<dbReference type="InterPro" id="IPR008937">
    <property type="entry name" value="Ras-like_GEF"/>
</dbReference>
<dbReference type="FunFam" id="3.10.20.90:FF:000042">
    <property type="entry name" value="Ral guanine nucleotide dissociation stimulator isoform 1"/>
    <property type="match status" value="1"/>
</dbReference>
<dbReference type="PROSITE" id="PS50009">
    <property type="entry name" value="RASGEF_CAT"/>
    <property type="match status" value="1"/>
</dbReference>
<dbReference type="InterPro" id="IPR001895">
    <property type="entry name" value="RASGEF_cat_dom"/>
</dbReference>
<dbReference type="Proteomes" id="UP000694565">
    <property type="component" value="Unplaced"/>
</dbReference>
<dbReference type="SMART" id="SM00229">
    <property type="entry name" value="RasGEFN"/>
    <property type="match status" value="1"/>
</dbReference>
<evidence type="ECO:0000259" key="7">
    <source>
        <dbReference type="PROSITE" id="PS50212"/>
    </source>
</evidence>
<evidence type="ECO:0000256" key="1">
    <source>
        <dbReference type="ARBA" id="ARBA00022658"/>
    </source>
</evidence>
<feature type="compositionally biased region" description="Polar residues" evidence="3">
    <location>
        <begin position="566"/>
        <end position="577"/>
    </location>
</feature>
<protein>
    <submittedName>
        <fullName evidence="8">Ral guanine nucleotide dissociation stimulator-like 1</fullName>
    </submittedName>
</protein>
<dbReference type="SUPFAM" id="SSF54236">
    <property type="entry name" value="Ubiquitin-like"/>
    <property type="match status" value="1"/>
</dbReference>
<keyword evidence="9" id="KW-1185">Reference proteome</keyword>
<sequence>MPLQLVSILLSFSWKSSVQDWGEEVEEGAIYNVTLKRVQIQQAANKGARWLGAEGDRLPPGHTVSQLETCKIRSIRAGTLERLVETLLTAFGDNDLTYTSIFLSTYRAFASTKTVLQLLLDRYGSGEEIEQDAGKGSETSGAIRRALASILRAWLDQCPEDFQEPPDYPCLHKLMDYLSRTLPGSEALRRAQGLLEQLRSQASVDESDVGFHGNSSFCLGEEEEVEIEVQEDFMSFEADLLAEQLTYMDALLFKKVVPHHCLGSVWSQRDKKHNKHSAPTVRATITQFNAVAACVVSTVLKHRQLRPHVRARVIQRWIDIAQECRIRKNFSSLRAIVSALQSNPLYRLKRAWACVHKDSMQTFEELSDIFSDHNNYLTSRELLMREGTSKFASLESCAKEHQKRTHKRLQLQKEMGAMQGTIPYLGTFLTDLTMLDTALPDLVEEFEVIAQIKLLQSACNSYCLTPEPAFLRWFKSQVQLSEEESYGLSCEIEGLGDSSPTLPKPRKSMVKRLSLLFLGPDSSAASSPVRETPRSPPTGSSGESLDSVSVSSSDSSSPSDGEGLTPTHTADSQQNKLSESSSCNSLHSMDTSSSTASVSTTPASPPLPGPRCAHRRSRSLTPMPPSTPSQTPTYNTQAQDACIIRVSLEQGNGNLYKSILLTNQDKTPAVISRAMAKHNLEVEPEEGYELVQVISEERELVIPDNANVFYAMNTTANYDFLLRVRGSASRPVQLRSRCSSTLPRAQHRSSLSLRLSKVTL</sequence>
<dbReference type="SMART" id="SM00314">
    <property type="entry name" value="RA"/>
    <property type="match status" value="1"/>
</dbReference>
<name>A0A8C2ZWV9_CYCLU</name>
<dbReference type="PROSITE" id="PS50212">
    <property type="entry name" value="RASGEF_NTER"/>
    <property type="match status" value="1"/>
</dbReference>
<proteinExistence type="predicted"/>
<dbReference type="InterPro" id="IPR000651">
    <property type="entry name" value="Ras-like_Gua-exchang_fac_N"/>
</dbReference>
<dbReference type="InterPro" id="IPR029071">
    <property type="entry name" value="Ubiquitin-like_domsf"/>
</dbReference>
<dbReference type="CDD" id="cd17210">
    <property type="entry name" value="RA_RGL"/>
    <property type="match status" value="1"/>
</dbReference>
<dbReference type="InterPro" id="IPR000159">
    <property type="entry name" value="RA_dom"/>
</dbReference>
<reference evidence="8" key="1">
    <citation type="submission" date="2025-08" db="UniProtKB">
        <authorList>
            <consortium name="Ensembl"/>
        </authorList>
    </citation>
    <scope>IDENTIFICATION</scope>
</reference>
<dbReference type="InterPro" id="IPR030748">
    <property type="entry name" value="RGL1_RA"/>
</dbReference>
<evidence type="ECO:0000313" key="9">
    <source>
        <dbReference type="Proteomes" id="UP000694565"/>
    </source>
</evidence>
<dbReference type="PROSITE" id="PS50200">
    <property type="entry name" value="RA"/>
    <property type="match status" value="1"/>
</dbReference>
<feature type="domain" description="Ras-GEF" evidence="5">
    <location>
        <begin position="237"/>
        <end position="504"/>
    </location>
</feature>
<organism evidence="8 9">
    <name type="scientific">Cyclopterus lumpus</name>
    <name type="common">Lumpsucker</name>
    <dbReference type="NCBI Taxonomy" id="8103"/>
    <lineage>
        <taxon>Eukaryota</taxon>
        <taxon>Metazoa</taxon>
        <taxon>Chordata</taxon>
        <taxon>Craniata</taxon>
        <taxon>Vertebrata</taxon>
        <taxon>Euteleostomi</taxon>
        <taxon>Actinopterygii</taxon>
        <taxon>Neopterygii</taxon>
        <taxon>Teleostei</taxon>
        <taxon>Neoteleostei</taxon>
        <taxon>Acanthomorphata</taxon>
        <taxon>Eupercaria</taxon>
        <taxon>Perciformes</taxon>
        <taxon>Cottioidei</taxon>
        <taxon>Cottales</taxon>
        <taxon>Cyclopteridae</taxon>
        <taxon>Cyclopterus</taxon>
    </lineage>
</organism>